<proteinExistence type="predicted"/>
<dbReference type="EMBL" id="JABULY010000004">
    <property type="protein sequence ID" value="MBV6532017.1"/>
    <property type="molecule type" value="Genomic_DNA"/>
</dbReference>
<name>A0A949T3V1_9PAST</name>
<dbReference type="RefSeq" id="WP_157403565.1">
    <property type="nucleotide sequence ID" value="NZ_JABULY010000004.1"/>
</dbReference>
<accession>A0A949T3V1</accession>
<sequence length="394" mass="44987">MSFFFKLFSKFFTKAPQQDFILHSIHFETPESETLTDGDFLWATIDFESKYDCQLWLLPVLEHPSEAGSSLGGGYMPSDVLPSGRHQIKRYFYFNNIDAQIYPNGLKVVGTRIRAMADTQMLYEEVHSIHYQYLPFSAEVLAERQAADKENLKVEFVSVSCQDRILSPNDSISVGSSITVRIHTPNDDLTFCCFAKTDSSFGYNPMTSPYEGKADLSFTMHEIGEISGFAITAYNRYDILIDTLDIDFPLQVEDWRDDGKDQAVRFDFDGAYDATPDENKEYSAVSEGSTISSDREIRLYTYLNHQAKHGASIKIYDIVNGAINEELYQSSIINSEACKEENYYFYSEINWENVDFSENPVYEVSGFYLVLLNIADEVLAEQVIDFPLTIHSEE</sequence>
<organism evidence="2 3">
    <name type="scientific">Ursidibacter maritimus</name>
    <dbReference type="NCBI Taxonomy" id="1331689"/>
    <lineage>
        <taxon>Bacteria</taxon>
        <taxon>Pseudomonadati</taxon>
        <taxon>Pseudomonadota</taxon>
        <taxon>Gammaproteobacteria</taxon>
        <taxon>Pasteurellales</taxon>
        <taxon>Pasteurellaceae</taxon>
        <taxon>Ursidibacter</taxon>
    </lineage>
</organism>
<gene>
    <name evidence="1" type="ORF">HT657_07700</name>
    <name evidence="2" type="ORF">HT672_03180</name>
</gene>
<protein>
    <submittedName>
        <fullName evidence="2">Uncharacterized protein</fullName>
    </submittedName>
</protein>
<evidence type="ECO:0000313" key="4">
    <source>
        <dbReference type="Proteomes" id="UP001196379"/>
    </source>
</evidence>
<evidence type="ECO:0000313" key="3">
    <source>
        <dbReference type="Proteomes" id="UP000732858"/>
    </source>
</evidence>
<dbReference type="AlphaFoldDB" id="A0A949T3V1"/>
<dbReference type="Proteomes" id="UP000732858">
    <property type="component" value="Unassembled WGS sequence"/>
</dbReference>
<dbReference type="EMBL" id="JABUMC010000004">
    <property type="protein sequence ID" value="MBV6546305.1"/>
    <property type="molecule type" value="Genomic_DNA"/>
</dbReference>
<keyword evidence="4" id="KW-1185">Reference proteome</keyword>
<dbReference type="GeneID" id="65549469"/>
<evidence type="ECO:0000313" key="2">
    <source>
        <dbReference type="EMBL" id="MBV6546305.1"/>
    </source>
</evidence>
<comment type="caution">
    <text evidence="2">The sequence shown here is derived from an EMBL/GenBank/DDBJ whole genome shotgun (WGS) entry which is preliminary data.</text>
</comment>
<reference evidence="2 4" key="1">
    <citation type="journal article" date="2021" name="Mol. Ecol.">
        <title>Polar bear-adapted Ursidibacter maritimus are remarkably conserved after generations in captivity.</title>
        <authorList>
            <person name="Espinosa-Gongora C."/>
            <person name="Hansen M.J."/>
            <person name="Bertelsen M.F."/>
            <person name="Bojesen A.M."/>
        </authorList>
    </citation>
    <scope>NUCLEOTIDE SEQUENCE</scope>
    <source>
        <strain evidence="2">Pb43105x</strain>
        <strain evidence="1 4">Pb43106</strain>
    </source>
</reference>
<evidence type="ECO:0000313" key="1">
    <source>
        <dbReference type="EMBL" id="MBV6532017.1"/>
    </source>
</evidence>
<dbReference type="Proteomes" id="UP001196379">
    <property type="component" value="Unassembled WGS sequence"/>
</dbReference>